<feature type="transmembrane region" description="Helical" evidence="1">
    <location>
        <begin position="43"/>
        <end position="64"/>
    </location>
</feature>
<organism evidence="4 5">
    <name type="scientific">Neoarthrinium moseri</name>
    <dbReference type="NCBI Taxonomy" id="1658444"/>
    <lineage>
        <taxon>Eukaryota</taxon>
        <taxon>Fungi</taxon>
        <taxon>Dikarya</taxon>
        <taxon>Ascomycota</taxon>
        <taxon>Pezizomycotina</taxon>
        <taxon>Sordariomycetes</taxon>
        <taxon>Xylariomycetidae</taxon>
        <taxon>Amphisphaeriales</taxon>
        <taxon>Apiosporaceae</taxon>
        <taxon>Neoarthrinium</taxon>
    </lineage>
</organism>
<dbReference type="PANTHER" id="PTHR35395">
    <property type="entry name" value="DUF6536 DOMAIN-CONTAINING PROTEIN"/>
    <property type="match status" value="1"/>
</dbReference>
<feature type="chain" id="PRO_5040269645" description="DUF6536 domain-containing protein" evidence="2">
    <location>
        <begin position="20"/>
        <end position="445"/>
    </location>
</feature>
<evidence type="ECO:0000313" key="5">
    <source>
        <dbReference type="Proteomes" id="UP000829685"/>
    </source>
</evidence>
<protein>
    <recommendedName>
        <fullName evidence="3">DUF6536 domain-containing protein</fullName>
    </recommendedName>
</protein>
<feature type="domain" description="DUF6536" evidence="3">
    <location>
        <begin position="3"/>
        <end position="108"/>
    </location>
</feature>
<keyword evidence="2" id="KW-0732">Signal</keyword>
<keyword evidence="1" id="KW-0472">Membrane</keyword>
<evidence type="ECO:0000256" key="2">
    <source>
        <dbReference type="SAM" id="SignalP"/>
    </source>
</evidence>
<dbReference type="Pfam" id="PF20163">
    <property type="entry name" value="DUF6536"/>
    <property type="match status" value="1"/>
</dbReference>
<accession>A0A9Q0AMW3</accession>
<sequence>MAVVAAFFIPLVIVASVKAGGLNKTLMFYSGRCGTGSASRLNLALHLLLNILSTAILASSNFFMQILNAPTRDEVIEAHSRGSWLDIGVPSWRNDCYRRLSPSWAVLCTRRIIAGASLPKLSWLTTYAIFFIFLSIAMFGSVVVTGTGRLDQTTLVQSDTNPIVSRNVAGSLLSGVLLMGKEWALMSTGYSGLRVTKPKGQQYATYRLQLPYRYSISLILGSIILHWILSNAFYIIITEGVHDDALKPDMAIAFGYSEAAILSCIVVFTVIILAPIVIGLFRMEGNTTVVGSDSAAISAACHVSTVSKISEPSDRNQTKYHQAVKSHKGDYVNKREVRFATENSGPATVVCPSDQTESVTDLERSFNQDGSELHRRDSSDDLFVLPLSEDQQRLLISQSRIKWGEVEMGIEWCARYENFPQSVAHLSFGVEEDNVQEPVVGRWYA</sequence>
<feature type="transmembrane region" description="Helical" evidence="1">
    <location>
        <begin position="259"/>
        <end position="281"/>
    </location>
</feature>
<dbReference type="InterPro" id="IPR046623">
    <property type="entry name" value="DUF6536"/>
</dbReference>
<dbReference type="AlphaFoldDB" id="A0A9Q0AMW3"/>
<keyword evidence="5" id="KW-1185">Reference proteome</keyword>
<comment type="caution">
    <text evidence="4">The sequence shown here is derived from an EMBL/GenBank/DDBJ whole genome shotgun (WGS) entry which is preliminary data.</text>
</comment>
<dbReference type="Proteomes" id="UP000829685">
    <property type="component" value="Unassembled WGS sequence"/>
</dbReference>
<feature type="signal peptide" evidence="2">
    <location>
        <begin position="1"/>
        <end position="19"/>
    </location>
</feature>
<evidence type="ECO:0000256" key="1">
    <source>
        <dbReference type="SAM" id="Phobius"/>
    </source>
</evidence>
<dbReference type="EMBL" id="JAFIMR010000011">
    <property type="protein sequence ID" value="KAI1872701.1"/>
    <property type="molecule type" value="Genomic_DNA"/>
</dbReference>
<evidence type="ECO:0000259" key="3">
    <source>
        <dbReference type="Pfam" id="PF20163"/>
    </source>
</evidence>
<name>A0A9Q0AMW3_9PEZI</name>
<proteinExistence type="predicted"/>
<keyword evidence="1" id="KW-1133">Transmembrane helix</keyword>
<feature type="transmembrane region" description="Helical" evidence="1">
    <location>
        <begin position="214"/>
        <end position="237"/>
    </location>
</feature>
<reference evidence="4" key="1">
    <citation type="submission" date="2021-03" db="EMBL/GenBank/DDBJ databases">
        <title>Revisited historic fungal species revealed as producer of novel bioactive compounds through whole genome sequencing and comparative genomics.</title>
        <authorList>
            <person name="Vignolle G.A."/>
            <person name="Hochenegger N."/>
            <person name="Mach R.L."/>
            <person name="Mach-Aigner A.R."/>
            <person name="Javad Rahimi M."/>
            <person name="Salim K.A."/>
            <person name="Chan C.M."/>
            <person name="Lim L.B.L."/>
            <person name="Cai F."/>
            <person name="Druzhinina I.S."/>
            <person name="U'Ren J.M."/>
            <person name="Derntl C."/>
        </authorList>
    </citation>
    <scope>NUCLEOTIDE SEQUENCE</scope>
    <source>
        <strain evidence="4">TUCIM 5799</strain>
    </source>
</reference>
<gene>
    <name evidence="4" type="ORF">JX265_005581</name>
</gene>
<evidence type="ECO:0000313" key="4">
    <source>
        <dbReference type="EMBL" id="KAI1872701.1"/>
    </source>
</evidence>
<feature type="transmembrane region" description="Helical" evidence="1">
    <location>
        <begin position="127"/>
        <end position="148"/>
    </location>
</feature>
<dbReference type="PANTHER" id="PTHR35395:SF1">
    <property type="entry name" value="DUF6536 DOMAIN-CONTAINING PROTEIN"/>
    <property type="match status" value="1"/>
</dbReference>
<keyword evidence="1" id="KW-0812">Transmembrane</keyword>